<dbReference type="EMBL" id="AOHV01000013">
    <property type="protein sequence ID" value="ELY39569.1"/>
    <property type="molecule type" value="Genomic_DNA"/>
</dbReference>
<proteinExistence type="predicted"/>
<dbReference type="STRING" id="795797.HacjB3_06400"/>
<dbReference type="Proteomes" id="UP000011645">
    <property type="component" value="Unassembled WGS sequence"/>
</dbReference>
<evidence type="ECO:0000313" key="10">
    <source>
        <dbReference type="EMBL" id="ELY39569.1"/>
    </source>
</evidence>
<feature type="transmembrane region" description="Helical" evidence="7">
    <location>
        <begin position="607"/>
        <end position="627"/>
    </location>
</feature>
<gene>
    <name evidence="9" type="ordered locus">HacjB3_06400</name>
    <name evidence="10" type="ORF">C497_04797</name>
</gene>
<dbReference type="Pfam" id="PF02080">
    <property type="entry name" value="TrkA_C"/>
    <property type="match status" value="1"/>
</dbReference>
<comment type="subcellular location">
    <subcellularLocation>
        <location evidence="1">Membrane</location>
        <topology evidence="1">Multi-pass membrane protein</topology>
    </subcellularLocation>
</comment>
<keyword evidence="12" id="KW-1185">Reference proteome</keyword>
<dbReference type="eggNOG" id="arCOG00237">
    <property type="taxonomic scope" value="Archaea"/>
</dbReference>
<feature type="transmembrane region" description="Helical" evidence="7">
    <location>
        <begin position="439"/>
        <end position="471"/>
    </location>
</feature>
<accession>D8JAE9</accession>
<feature type="domain" description="RCK C-terminal" evidence="8">
    <location>
        <begin position="234"/>
        <end position="319"/>
    </location>
</feature>
<dbReference type="InterPro" id="IPR004680">
    <property type="entry name" value="Cit_transptr-like_dom"/>
</dbReference>
<feature type="transmembrane region" description="Helical" evidence="7">
    <location>
        <begin position="508"/>
        <end position="531"/>
    </location>
</feature>
<evidence type="ECO:0000256" key="6">
    <source>
        <dbReference type="ARBA" id="ARBA00023136"/>
    </source>
</evidence>
<reference evidence="9 11" key="1">
    <citation type="journal article" date="2010" name="J. Bacteriol.">
        <title>Complete genome sequence of Halalkalicoccus jeotgali B3(T), an extremely halophilic archaeon.</title>
        <authorList>
            <person name="Roh S.W."/>
            <person name="Nam Y.D."/>
            <person name="Nam S.H."/>
            <person name="Choi S.H."/>
            <person name="Park H.S."/>
            <person name="Bae J.W."/>
        </authorList>
    </citation>
    <scope>NUCLEOTIDE SEQUENCE [LARGE SCALE GENOMIC DNA]</scope>
    <source>
        <strain evidence="9">B3</strain>
        <strain evidence="11">DSM 18796 / CECT 7217 / JCM 14584 / KCTC 4019 / B3</strain>
    </source>
</reference>
<evidence type="ECO:0000256" key="1">
    <source>
        <dbReference type="ARBA" id="ARBA00004141"/>
    </source>
</evidence>
<dbReference type="Gene3D" id="3.30.70.1450">
    <property type="entry name" value="Regulator of K+ conductance, C-terminal domain"/>
    <property type="match status" value="2"/>
</dbReference>
<evidence type="ECO:0000256" key="4">
    <source>
        <dbReference type="ARBA" id="ARBA00022737"/>
    </source>
</evidence>
<dbReference type="HOGENOM" id="CLU_005170_6_1_2"/>
<keyword evidence="3 7" id="KW-0812">Transmembrane</keyword>
<evidence type="ECO:0000259" key="8">
    <source>
        <dbReference type="PROSITE" id="PS51202"/>
    </source>
</evidence>
<evidence type="ECO:0000313" key="11">
    <source>
        <dbReference type="Proteomes" id="UP000000390"/>
    </source>
</evidence>
<keyword evidence="5 7" id="KW-1133">Transmembrane helix</keyword>
<dbReference type="EMBL" id="CP002062">
    <property type="protein sequence ID" value="ADJ14671.1"/>
    <property type="molecule type" value="Genomic_DNA"/>
</dbReference>
<evidence type="ECO:0000256" key="5">
    <source>
        <dbReference type="ARBA" id="ARBA00022989"/>
    </source>
</evidence>
<feature type="transmembrane region" description="Helical" evidence="7">
    <location>
        <begin position="24"/>
        <end position="44"/>
    </location>
</feature>
<keyword evidence="2" id="KW-0813">Transport</keyword>
<reference evidence="10 12" key="2">
    <citation type="journal article" date="2014" name="PLoS Genet.">
        <title>Phylogenetically driven sequencing of extremely halophilic archaea reveals strategies for static and dynamic osmo-response.</title>
        <authorList>
            <person name="Becker E.A."/>
            <person name="Seitzer P.M."/>
            <person name="Tritt A."/>
            <person name="Larsen D."/>
            <person name="Krusor M."/>
            <person name="Yao A.I."/>
            <person name="Wu D."/>
            <person name="Madern D."/>
            <person name="Eisen J.A."/>
            <person name="Darling A.E."/>
            <person name="Facciotti M.T."/>
        </authorList>
    </citation>
    <scope>NUCLEOTIDE SEQUENCE [LARGE SCALE GENOMIC DNA]</scope>
    <source>
        <strain evidence="10">B3</strain>
        <strain evidence="12">DSM 18796 / CECT 7217 / JCM 14584 / KCTC 4019 / B3</strain>
    </source>
</reference>
<feature type="transmembrane region" description="Helical" evidence="7">
    <location>
        <begin position="162"/>
        <end position="187"/>
    </location>
</feature>
<evidence type="ECO:0000313" key="9">
    <source>
        <dbReference type="EMBL" id="ADJ14671.1"/>
    </source>
</evidence>
<evidence type="ECO:0000313" key="12">
    <source>
        <dbReference type="Proteomes" id="UP000011645"/>
    </source>
</evidence>
<evidence type="ECO:0000256" key="7">
    <source>
        <dbReference type="SAM" id="Phobius"/>
    </source>
</evidence>
<keyword evidence="4" id="KW-0677">Repeat</keyword>
<dbReference type="Pfam" id="PF03600">
    <property type="entry name" value="CitMHS"/>
    <property type="match status" value="1"/>
</dbReference>
<dbReference type="GO" id="GO:0005886">
    <property type="term" value="C:plasma membrane"/>
    <property type="evidence" value="ECO:0007669"/>
    <property type="project" value="TreeGrafter"/>
</dbReference>
<dbReference type="InterPro" id="IPR036721">
    <property type="entry name" value="RCK_C_sf"/>
</dbReference>
<dbReference type="PANTHER" id="PTHR43652:SF2">
    <property type="entry name" value="BASIC AMINO ACID ANTIPORTER YFCC-RELATED"/>
    <property type="match status" value="1"/>
</dbReference>
<feature type="domain" description="RCK C-terminal" evidence="8">
    <location>
        <begin position="337"/>
        <end position="421"/>
    </location>
</feature>
<dbReference type="SUPFAM" id="SSF116726">
    <property type="entry name" value="TrkA C-terminal domain-like"/>
    <property type="match status" value="2"/>
</dbReference>
<feature type="transmembrane region" description="Helical" evidence="7">
    <location>
        <begin position="568"/>
        <end position="587"/>
    </location>
</feature>
<dbReference type="PROSITE" id="PS51202">
    <property type="entry name" value="RCK_C"/>
    <property type="match status" value="2"/>
</dbReference>
<sequence>MVPLGRSLLDVFSLFQIVGRVPEITAGMVVVSGIVLFALVAFITEPVPIDITAITVMVLLIVLEPWTTISPAEGVSGFASSATITVLMMFVLSEGIRKTGVVQTISARIAAFAGDDGRKLLGSIVGVSGLSSGFINNTPVVAIMIPMASDLARRASVSPSRFMIPLSYASMLGGMLTLIGTSTNILASDVSARLIGRPFSMFEFTALGALVLLVGSAYLLVIAPRLLPDRLPAEGDLTAEFGMADYLTEVIVRENSPFVGHTVREAIEDAEFEFDLVQLIREGEVFGEPLAQKTIRPDDVLVVRTGRDTVVDLIDVEGVDLLPHVAFTDADLAAGEGGRRTDSGARQDLVEVIVPPDSSLVGETLVSANFRSSFDATVLALRRGPTVLHRRMDHVELRGGDTMLVQASRGSIERLGANREFILGSEVARAEYRRSKLPVAVAIIAAVVGLAALEIYPILVTAIAGAVAMVATGVLDPNEIYDAVDWSVIFLLAGLIPLGIAMERTGAAAFLAGIVVASTTAFDAVVVLGVFYLFTALITNVISNNASVVLMIPVAVDAANRIGANEFAFVLAVTFAASSAMLTPIGYQTNLMVYAPGGYRFTDFARVGAPLQLILTVVTTLGIATIWGV</sequence>
<dbReference type="AlphaFoldDB" id="D8JAE9"/>
<dbReference type="Proteomes" id="UP000000390">
    <property type="component" value="Chromosome"/>
</dbReference>
<evidence type="ECO:0000256" key="2">
    <source>
        <dbReference type="ARBA" id="ARBA00022448"/>
    </source>
</evidence>
<dbReference type="KEGG" id="hje:HacjB3_06400"/>
<dbReference type="GO" id="GO:0006813">
    <property type="term" value="P:potassium ion transport"/>
    <property type="evidence" value="ECO:0007669"/>
    <property type="project" value="InterPro"/>
</dbReference>
<organism evidence="9 11">
    <name type="scientific">Halalkalicoccus jeotgali (strain DSM 18796 / CECT 7217 / JCM 14584 / KCTC 4019 / B3)</name>
    <dbReference type="NCBI Taxonomy" id="795797"/>
    <lineage>
        <taxon>Archaea</taxon>
        <taxon>Methanobacteriati</taxon>
        <taxon>Methanobacteriota</taxon>
        <taxon>Stenosarchaea group</taxon>
        <taxon>Halobacteria</taxon>
        <taxon>Halobacteriales</taxon>
        <taxon>Halococcaceae</taxon>
        <taxon>Halalkalicoccus</taxon>
    </lineage>
</organism>
<feature type="transmembrane region" description="Helical" evidence="7">
    <location>
        <begin position="199"/>
        <end position="221"/>
    </location>
</feature>
<protein>
    <submittedName>
        <fullName evidence="9">Arsenite transport protein</fullName>
    </submittedName>
</protein>
<feature type="transmembrane region" description="Helical" evidence="7">
    <location>
        <begin position="483"/>
        <end position="501"/>
    </location>
</feature>
<name>D8JAE9_HALJB</name>
<evidence type="ECO:0000256" key="3">
    <source>
        <dbReference type="ARBA" id="ARBA00022692"/>
    </source>
</evidence>
<dbReference type="GO" id="GO:0008324">
    <property type="term" value="F:monoatomic cation transmembrane transporter activity"/>
    <property type="evidence" value="ECO:0007669"/>
    <property type="project" value="InterPro"/>
</dbReference>
<feature type="transmembrane region" description="Helical" evidence="7">
    <location>
        <begin position="537"/>
        <end position="556"/>
    </location>
</feature>
<dbReference type="InterPro" id="IPR051679">
    <property type="entry name" value="DASS-Related_Transporters"/>
</dbReference>
<dbReference type="PANTHER" id="PTHR43652">
    <property type="entry name" value="BASIC AMINO ACID ANTIPORTER YFCC-RELATED"/>
    <property type="match status" value="1"/>
</dbReference>
<feature type="transmembrane region" description="Helical" evidence="7">
    <location>
        <begin position="51"/>
        <end position="69"/>
    </location>
</feature>
<feature type="transmembrane region" description="Helical" evidence="7">
    <location>
        <begin position="75"/>
        <end position="92"/>
    </location>
</feature>
<keyword evidence="6 7" id="KW-0472">Membrane</keyword>
<dbReference type="InterPro" id="IPR006037">
    <property type="entry name" value="RCK_C"/>
</dbReference>
<dbReference type="PATRIC" id="fig|795797.18.peg.1276"/>